<evidence type="ECO:0000313" key="1">
    <source>
        <dbReference type="EMBL" id="VDN05732.1"/>
    </source>
</evidence>
<feature type="non-terminal residue" evidence="1">
    <location>
        <position position="1"/>
    </location>
</feature>
<dbReference type="OrthoDB" id="5864674at2759"/>
<name>A0A3P7NBS4_ONCOC</name>
<sequence length="49" mass="5398">QEGVIEKVKKGENEEPVAYLSHQAVINKQKTTTKLRVVFDASAKTTEGP</sequence>
<evidence type="ECO:0000313" key="2">
    <source>
        <dbReference type="Proteomes" id="UP000271087"/>
    </source>
</evidence>
<accession>A0A3P7NBS4</accession>
<organism evidence="1 2">
    <name type="scientific">Onchocerca ochengi</name>
    <name type="common">Filarial nematode worm</name>
    <dbReference type="NCBI Taxonomy" id="42157"/>
    <lineage>
        <taxon>Eukaryota</taxon>
        <taxon>Metazoa</taxon>
        <taxon>Ecdysozoa</taxon>
        <taxon>Nematoda</taxon>
        <taxon>Chromadorea</taxon>
        <taxon>Rhabditida</taxon>
        <taxon>Spirurina</taxon>
        <taxon>Spiruromorpha</taxon>
        <taxon>Filarioidea</taxon>
        <taxon>Onchocercidae</taxon>
        <taxon>Onchocerca</taxon>
    </lineage>
</organism>
<dbReference type="Proteomes" id="UP000271087">
    <property type="component" value="Unassembled WGS sequence"/>
</dbReference>
<reference evidence="1 2" key="1">
    <citation type="submission" date="2018-08" db="EMBL/GenBank/DDBJ databases">
        <authorList>
            <person name="Laetsch R D."/>
            <person name="Stevens L."/>
            <person name="Kumar S."/>
            <person name="Blaxter L. M."/>
        </authorList>
    </citation>
    <scope>NUCLEOTIDE SEQUENCE [LARGE SCALE GENOMIC DNA]</scope>
</reference>
<proteinExistence type="predicted"/>
<keyword evidence="2" id="KW-1185">Reference proteome</keyword>
<dbReference type="EMBL" id="UYRW01019142">
    <property type="protein sequence ID" value="VDN05732.1"/>
    <property type="molecule type" value="Genomic_DNA"/>
</dbReference>
<protein>
    <submittedName>
        <fullName evidence="1">Uncharacterized protein</fullName>
    </submittedName>
</protein>
<dbReference type="AlphaFoldDB" id="A0A3P7NBS4"/>
<gene>
    <name evidence="1" type="ORF">NOO_LOCUS13806</name>
</gene>